<name>A0A8X6YK88_9ARAC</name>
<proteinExistence type="predicted"/>
<reference evidence="1" key="1">
    <citation type="submission" date="2020-08" db="EMBL/GenBank/DDBJ databases">
        <title>Multicomponent nature underlies the extraordinary mechanical properties of spider dragline silk.</title>
        <authorList>
            <person name="Kono N."/>
            <person name="Nakamura H."/>
            <person name="Mori M."/>
            <person name="Yoshida Y."/>
            <person name="Ohtoshi R."/>
            <person name="Malay A.D."/>
            <person name="Moran D.A.P."/>
            <person name="Tomita M."/>
            <person name="Numata K."/>
            <person name="Arakawa K."/>
        </authorList>
    </citation>
    <scope>NUCLEOTIDE SEQUENCE</scope>
</reference>
<organism evidence="1 2">
    <name type="scientific">Trichonephila inaurata madagascariensis</name>
    <dbReference type="NCBI Taxonomy" id="2747483"/>
    <lineage>
        <taxon>Eukaryota</taxon>
        <taxon>Metazoa</taxon>
        <taxon>Ecdysozoa</taxon>
        <taxon>Arthropoda</taxon>
        <taxon>Chelicerata</taxon>
        <taxon>Arachnida</taxon>
        <taxon>Araneae</taxon>
        <taxon>Araneomorphae</taxon>
        <taxon>Entelegynae</taxon>
        <taxon>Araneoidea</taxon>
        <taxon>Nephilidae</taxon>
        <taxon>Trichonephila</taxon>
        <taxon>Trichonephila inaurata</taxon>
    </lineage>
</organism>
<sequence>MGKDEKCFAKGEPQEHRDLQGVPLNPACHKEFVISLLRCFRFANISRDLQSDAFLMALPYDNGMSPIGIVHDDSFLLRLADWRREVWDSVGMDTLLMLLQETDRK</sequence>
<dbReference type="EMBL" id="BMAV01019232">
    <property type="protein sequence ID" value="GFY72047.1"/>
    <property type="molecule type" value="Genomic_DNA"/>
</dbReference>
<dbReference type="OrthoDB" id="10274053at2759"/>
<keyword evidence="2" id="KW-1185">Reference proteome</keyword>
<protein>
    <submittedName>
        <fullName evidence="1">Uncharacterized protein</fullName>
    </submittedName>
</protein>
<accession>A0A8X6YK88</accession>
<dbReference type="AlphaFoldDB" id="A0A8X6YK88"/>
<evidence type="ECO:0000313" key="1">
    <source>
        <dbReference type="EMBL" id="GFY72047.1"/>
    </source>
</evidence>
<comment type="caution">
    <text evidence="1">The sequence shown here is derived from an EMBL/GenBank/DDBJ whole genome shotgun (WGS) entry which is preliminary data.</text>
</comment>
<evidence type="ECO:0000313" key="2">
    <source>
        <dbReference type="Proteomes" id="UP000886998"/>
    </source>
</evidence>
<gene>
    <name evidence="1" type="ORF">TNIN_332421</name>
</gene>
<dbReference type="Proteomes" id="UP000886998">
    <property type="component" value="Unassembled WGS sequence"/>
</dbReference>